<dbReference type="OrthoDB" id="5117632at2"/>
<organism evidence="1 2">
    <name type="scientific">Mycetocola manganoxydans</name>
    <dbReference type="NCBI Taxonomy" id="699879"/>
    <lineage>
        <taxon>Bacteria</taxon>
        <taxon>Bacillati</taxon>
        <taxon>Actinomycetota</taxon>
        <taxon>Actinomycetes</taxon>
        <taxon>Micrococcales</taxon>
        <taxon>Microbacteriaceae</taxon>
        <taxon>Mycetocola</taxon>
    </lineage>
</organism>
<dbReference type="EMBL" id="RCUV01000008">
    <property type="protein sequence ID" value="RLP71425.1"/>
    <property type="molecule type" value="Genomic_DNA"/>
</dbReference>
<dbReference type="AlphaFoldDB" id="A0A3L6ZUT3"/>
<reference evidence="1 2" key="1">
    <citation type="submission" date="2018-10" db="EMBL/GenBank/DDBJ databases">
        <authorList>
            <person name="Li J."/>
        </authorList>
    </citation>
    <scope>NUCLEOTIDE SEQUENCE [LARGE SCALE GENOMIC DNA]</scope>
    <source>
        <strain evidence="1 2">CCTCC AB209002</strain>
    </source>
</reference>
<evidence type="ECO:0000313" key="2">
    <source>
        <dbReference type="Proteomes" id="UP000270299"/>
    </source>
</evidence>
<keyword evidence="2" id="KW-1185">Reference proteome</keyword>
<name>A0A3L6ZUT3_9MICO</name>
<evidence type="ECO:0000313" key="1">
    <source>
        <dbReference type="EMBL" id="RLP71425.1"/>
    </source>
</evidence>
<sequence length="95" mass="10385">MKRIDYYGRSFTVSDTYADALVGHINHLIISGLPQGQFFAMRCYTTDPAQVVEVTAQFVAGVPLLVYPADAAFDGADEIVDDPDTIAHLTAYKTL</sequence>
<comment type="caution">
    <text evidence="1">The sequence shown here is derived from an EMBL/GenBank/DDBJ whole genome shotgun (WGS) entry which is preliminary data.</text>
</comment>
<protein>
    <submittedName>
        <fullName evidence="1">Uncharacterized protein</fullName>
    </submittedName>
</protein>
<dbReference type="Proteomes" id="UP000270299">
    <property type="component" value="Unassembled WGS sequence"/>
</dbReference>
<proteinExistence type="predicted"/>
<dbReference type="RefSeq" id="WP_121672941.1">
    <property type="nucleotide sequence ID" value="NZ_BMXM01000004.1"/>
</dbReference>
<gene>
    <name evidence="1" type="ORF">D9V29_08775</name>
</gene>
<accession>A0A3L6ZUT3</accession>